<dbReference type="EMBL" id="CAJPDT010000021">
    <property type="protein sequence ID" value="CAF9918647.1"/>
    <property type="molecule type" value="Genomic_DNA"/>
</dbReference>
<dbReference type="EC" id="3.1.3.84" evidence="3"/>
<dbReference type="InterPro" id="IPR043472">
    <property type="entry name" value="Macro_dom-like"/>
</dbReference>
<reference evidence="9" key="1">
    <citation type="submission" date="2021-03" db="EMBL/GenBank/DDBJ databases">
        <authorList>
            <person name="Tagirdzhanova G."/>
        </authorList>
    </citation>
    <scope>NUCLEOTIDE SEQUENCE</scope>
</reference>
<comment type="caution">
    <text evidence="9">The sequence shown here is derived from an EMBL/GenBank/DDBJ whole genome shotgun (WGS) entry which is preliminary data.</text>
</comment>
<dbReference type="GO" id="GO:0140291">
    <property type="term" value="P:peptidyl-glutamate ADP-deribosylation"/>
    <property type="evidence" value="ECO:0007669"/>
    <property type="project" value="TreeGrafter"/>
</dbReference>
<evidence type="ECO:0000256" key="5">
    <source>
        <dbReference type="ARBA" id="ARBA00022912"/>
    </source>
</evidence>
<comment type="similarity">
    <text evidence="2">Belongs to the POA1 family.</text>
</comment>
<sequence length="269" mass="28691">MAIITEELGDIFSAPSQSILIHACNARGAWGSGVALAFKKKYPLAFRKYNAHCLSSPTGSNIPIKQHQTNLVGTTLLIAPPSATDQRQAFRTPHYIACLFTSLDYGKRVSPPKEILENTGNALKDLAKQVAELRGRGEDVGNCYAVRINSGKFAVGWQMTEAVLEAGDLDITVVRPEEEENADGTGTAAGGKRGQRPTMSSEAKGSKPPKAAVKRAGGSPDKHMVGVKRKLGTDIDENDGSDGDNTATKQAPRLQPGIAKRRKKLGLDG</sequence>
<dbReference type="PANTHER" id="PTHR12521:SF0">
    <property type="entry name" value="ADP-RIBOSE GLYCOHYDROLASE OARD1"/>
    <property type="match status" value="1"/>
</dbReference>
<dbReference type="AlphaFoldDB" id="A0A8H3F9M6"/>
<dbReference type="PANTHER" id="PTHR12521">
    <property type="entry name" value="PROTEIN C6ORF130"/>
    <property type="match status" value="1"/>
</dbReference>
<evidence type="ECO:0000256" key="2">
    <source>
        <dbReference type="ARBA" id="ARBA00006575"/>
    </source>
</evidence>
<evidence type="ECO:0000256" key="4">
    <source>
        <dbReference type="ARBA" id="ARBA00019744"/>
    </source>
</evidence>
<evidence type="ECO:0000259" key="8">
    <source>
        <dbReference type="Pfam" id="PF01661"/>
    </source>
</evidence>
<gene>
    <name evidence="9" type="primary">POA1</name>
    <name evidence="9" type="ORF">IMSHALPRED_004366</name>
</gene>
<feature type="domain" description="Macro" evidence="8">
    <location>
        <begin position="21"/>
        <end position="65"/>
    </location>
</feature>
<proteinExistence type="inferred from homology"/>
<comment type="function">
    <text evidence="1">Highly specific phosphatase involved in the metabolism of ADP-ribose 1''-phosphate (Appr1p) which is produced as a consequence of tRNA splicing.</text>
</comment>
<name>A0A8H3F9M6_9LECA</name>
<dbReference type="InterPro" id="IPR002589">
    <property type="entry name" value="Macro_dom"/>
</dbReference>
<protein>
    <recommendedName>
        <fullName evidence="4">ADP-ribose 1''-phosphate phosphatase</fullName>
        <ecNumber evidence="3">3.1.3.84</ecNumber>
    </recommendedName>
</protein>
<keyword evidence="5" id="KW-0378">Hydrolase</keyword>
<dbReference type="InterPro" id="IPR050892">
    <property type="entry name" value="ADP-ribose_metab_enzymes"/>
</dbReference>
<keyword evidence="10" id="KW-1185">Reference proteome</keyword>
<accession>A0A8H3F9M6</accession>
<dbReference type="Gene3D" id="3.40.220.10">
    <property type="entry name" value="Leucine Aminopeptidase, subunit E, domain 1"/>
    <property type="match status" value="1"/>
</dbReference>
<feature type="compositionally biased region" description="Basic residues" evidence="7">
    <location>
        <begin position="259"/>
        <end position="269"/>
    </location>
</feature>
<comment type="catalytic activity">
    <reaction evidence="6">
        <text>ADP-alpha-D-ribose 1''-phosphate + H2O = ADP-D-ribose + phosphate</text>
        <dbReference type="Rhea" id="RHEA:25029"/>
        <dbReference type="ChEBI" id="CHEBI:15377"/>
        <dbReference type="ChEBI" id="CHEBI:43474"/>
        <dbReference type="ChEBI" id="CHEBI:57967"/>
        <dbReference type="ChEBI" id="CHEBI:58753"/>
        <dbReference type="EC" id="3.1.3.84"/>
    </reaction>
</comment>
<dbReference type="Proteomes" id="UP000664534">
    <property type="component" value="Unassembled WGS sequence"/>
</dbReference>
<evidence type="ECO:0000256" key="6">
    <source>
        <dbReference type="ARBA" id="ARBA00034427"/>
    </source>
</evidence>
<dbReference type="Pfam" id="PF01661">
    <property type="entry name" value="Macro"/>
    <property type="match status" value="1"/>
</dbReference>
<evidence type="ECO:0000313" key="10">
    <source>
        <dbReference type="Proteomes" id="UP000664534"/>
    </source>
</evidence>
<evidence type="ECO:0000256" key="3">
    <source>
        <dbReference type="ARBA" id="ARBA00012983"/>
    </source>
</evidence>
<feature type="region of interest" description="Disordered" evidence="7">
    <location>
        <begin position="174"/>
        <end position="269"/>
    </location>
</feature>
<evidence type="ECO:0000256" key="7">
    <source>
        <dbReference type="SAM" id="MobiDB-lite"/>
    </source>
</evidence>
<evidence type="ECO:0000256" key="1">
    <source>
        <dbReference type="ARBA" id="ARBA00002432"/>
    </source>
</evidence>
<dbReference type="GO" id="GO:0004721">
    <property type="term" value="F:phosphoprotein phosphatase activity"/>
    <property type="evidence" value="ECO:0007669"/>
    <property type="project" value="UniProtKB-KW"/>
</dbReference>
<dbReference type="SUPFAM" id="SSF52949">
    <property type="entry name" value="Macro domain-like"/>
    <property type="match status" value="1"/>
</dbReference>
<dbReference type="OrthoDB" id="2155246at2759"/>
<keyword evidence="5" id="KW-0904">Protein phosphatase</keyword>
<evidence type="ECO:0000313" key="9">
    <source>
        <dbReference type="EMBL" id="CAF9918647.1"/>
    </source>
</evidence>
<organism evidence="9 10">
    <name type="scientific">Imshaugia aleurites</name>
    <dbReference type="NCBI Taxonomy" id="172621"/>
    <lineage>
        <taxon>Eukaryota</taxon>
        <taxon>Fungi</taxon>
        <taxon>Dikarya</taxon>
        <taxon>Ascomycota</taxon>
        <taxon>Pezizomycotina</taxon>
        <taxon>Lecanoromycetes</taxon>
        <taxon>OSLEUM clade</taxon>
        <taxon>Lecanoromycetidae</taxon>
        <taxon>Lecanorales</taxon>
        <taxon>Lecanorineae</taxon>
        <taxon>Parmeliaceae</taxon>
        <taxon>Imshaugia</taxon>
    </lineage>
</organism>